<evidence type="ECO:0000256" key="1">
    <source>
        <dbReference type="SAM" id="MobiDB-lite"/>
    </source>
</evidence>
<keyword evidence="2" id="KW-1133">Transmembrane helix</keyword>
<dbReference type="AlphaFoldDB" id="A0A0C2GZG9"/>
<keyword evidence="4" id="KW-1185">Reference proteome</keyword>
<feature type="transmembrane region" description="Helical" evidence="2">
    <location>
        <begin position="75"/>
        <end position="95"/>
    </location>
</feature>
<dbReference type="Proteomes" id="UP000054047">
    <property type="component" value="Unassembled WGS sequence"/>
</dbReference>
<feature type="compositionally biased region" description="Basic and acidic residues" evidence="1">
    <location>
        <begin position="1"/>
        <end position="11"/>
    </location>
</feature>
<organism evidence="3 4">
    <name type="scientific">Ancylostoma duodenale</name>
    <dbReference type="NCBI Taxonomy" id="51022"/>
    <lineage>
        <taxon>Eukaryota</taxon>
        <taxon>Metazoa</taxon>
        <taxon>Ecdysozoa</taxon>
        <taxon>Nematoda</taxon>
        <taxon>Chromadorea</taxon>
        <taxon>Rhabditida</taxon>
        <taxon>Rhabditina</taxon>
        <taxon>Rhabditomorpha</taxon>
        <taxon>Strongyloidea</taxon>
        <taxon>Ancylostomatidae</taxon>
        <taxon>Ancylostomatinae</taxon>
        <taxon>Ancylostoma</taxon>
    </lineage>
</organism>
<evidence type="ECO:0000313" key="4">
    <source>
        <dbReference type="Proteomes" id="UP000054047"/>
    </source>
</evidence>
<dbReference type="OrthoDB" id="5866253at2759"/>
<sequence length="234" mass="27050">MLNKELKRLGDNGKLLRKKRERERNDRTGLIGHAVKTSFQIRHTPLRVCSSQAHPQSSGSQESEEKKDKTKIRRAYALGGCLMFMWLSTHAILLYRRRNEHRSLNEKIPPMSWDEFVQDYLIPGKVKTIIYQPQFEVGNVYLHSATEQLMKKALLDWIHAAPDKFSRPPDVRFFFEGDGAAVEQAIRRVQKQTHDSPTPVKDVEFEVDQFPSTRELAFIIISTLFTMAAITLVK</sequence>
<feature type="transmembrane region" description="Helical" evidence="2">
    <location>
        <begin position="216"/>
        <end position="233"/>
    </location>
</feature>
<name>A0A0C2GZG9_9BILA</name>
<dbReference type="EMBL" id="KN729252">
    <property type="protein sequence ID" value="KIH62531.1"/>
    <property type="molecule type" value="Genomic_DNA"/>
</dbReference>
<keyword evidence="2" id="KW-0812">Transmembrane</keyword>
<proteinExistence type="predicted"/>
<feature type="region of interest" description="Disordered" evidence="1">
    <location>
        <begin position="1"/>
        <end position="29"/>
    </location>
</feature>
<accession>A0A0C2GZG9</accession>
<feature type="region of interest" description="Disordered" evidence="1">
    <location>
        <begin position="50"/>
        <end position="69"/>
    </location>
</feature>
<evidence type="ECO:0000313" key="3">
    <source>
        <dbReference type="EMBL" id="KIH62531.1"/>
    </source>
</evidence>
<keyword evidence="2" id="KW-0472">Membrane</keyword>
<reference evidence="3 4" key="1">
    <citation type="submission" date="2013-12" db="EMBL/GenBank/DDBJ databases">
        <title>Draft genome of the parsitic nematode Ancylostoma duodenale.</title>
        <authorList>
            <person name="Mitreva M."/>
        </authorList>
    </citation>
    <scope>NUCLEOTIDE SEQUENCE [LARGE SCALE GENOMIC DNA]</scope>
    <source>
        <strain evidence="3 4">Zhejiang</strain>
    </source>
</reference>
<protein>
    <submittedName>
        <fullName evidence="3">Uncharacterized protein</fullName>
    </submittedName>
</protein>
<gene>
    <name evidence="3" type="ORF">ANCDUO_07185</name>
</gene>
<evidence type="ECO:0000256" key="2">
    <source>
        <dbReference type="SAM" id="Phobius"/>
    </source>
</evidence>